<feature type="binding site" evidence="4">
    <location>
        <position position="135"/>
    </location>
    <ligand>
        <name>Mg(2+)</name>
        <dbReference type="ChEBI" id="CHEBI:18420"/>
    </ligand>
</feature>
<dbReference type="Proteomes" id="UP000182977">
    <property type="component" value="Chromosome I"/>
</dbReference>
<evidence type="ECO:0000259" key="5">
    <source>
        <dbReference type="SMART" id="SM00922"/>
    </source>
</evidence>
<dbReference type="InterPro" id="IPR036849">
    <property type="entry name" value="Enolase-like_C_sf"/>
</dbReference>
<keyword evidence="2 4" id="KW-0460">Magnesium</keyword>
<dbReference type="AlphaFoldDB" id="A0A1H2GUS8"/>
<dbReference type="RefSeq" id="WP_082154858.1">
    <property type="nucleotide sequence ID" value="NZ_KQ061219.1"/>
</dbReference>
<gene>
    <name evidence="4" type="primary">menC</name>
    <name evidence="6" type="ORF">SAMN04488563_0692</name>
</gene>
<dbReference type="UniPathway" id="UPA00079"/>
<dbReference type="Gene3D" id="3.20.20.120">
    <property type="entry name" value="Enolase-like C-terminal domain"/>
    <property type="match status" value="1"/>
</dbReference>
<feature type="domain" description="Mandelate racemase/muconate lactonizing enzyme C-terminal" evidence="5">
    <location>
        <begin position="82"/>
        <end position="182"/>
    </location>
</feature>
<evidence type="ECO:0000313" key="7">
    <source>
        <dbReference type="Proteomes" id="UP000182977"/>
    </source>
</evidence>
<dbReference type="SUPFAM" id="SSF51604">
    <property type="entry name" value="Enolase C-terminal domain-like"/>
    <property type="match status" value="1"/>
</dbReference>
<evidence type="ECO:0000256" key="3">
    <source>
        <dbReference type="ARBA" id="ARBA00023239"/>
    </source>
</evidence>
<feature type="binding site" evidence="4">
    <location>
        <position position="163"/>
    </location>
    <ligand>
        <name>Mg(2+)</name>
        <dbReference type="ChEBI" id="CHEBI:18420"/>
    </ligand>
</feature>
<comment type="catalytic activity">
    <reaction evidence="4">
        <text>(1R,6R)-6-hydroxy-2-succinyl-cyclohexa-2,4-diene-1-carboxylate = 2-succinylbenzoate + H2O</text>
        <dbReference type="Rhea" id="RHEA:10196"/>
        <dbReference type="ChEBI" id="CHEBI:15377"/>
        <dbReference type="ChEBI" id="CHEBI:18325"/>
        <dbReference type="ChEBI" id="CHEBI:58689"/>
        <dbReference type="EC" id="4.2.1.113"/>
    </reaction>
</comment>
<dbReference type="InterPro" id="IPR013342">
    <property type="entry name" value="Mandelate_racemase_C"/>
</dbReference>
<comment type="pathway">
    <text evidence="4">Quinol/quinone metabolism; 1,4-dihydroxy-2-naphthoate biosynthesis; 1,4-dihydroxy-2-naphthoate from chorismate: step 4/7.</text>
</comment>
<dbReference type="NCBIfam" id="NF002782">
    <property type="entry name" value="PRK02901.1"/>
    <property type="match status" value="1"/>
</dbReference>
<keyword evidence="3 4" id="KW-0456">Lyase</keyword>
<dbReference type="STRING" id="419479.SAMN04488563_0692"/>
<dbReference type="SMART" id="SM00922">
    <property type="entry name" value="MR_MLE"/>
    <property type="match status" value="1"/>
</dbReference>
<dbReference type="PANTHER" id="PTHR48073:SF2">
    <property type="entry name" value="O-SUCCINYLBENZOATE SYNTHASE"/>
    <property type="match status" value="1"/>
</dbReference>
<dbReference type="GO" id="GO:0043748">
    <property type="term" value="F:O-succinylbenzoate synthase activity"/>
    <property type="evidence" value="ECO:0007669"/>
    <property type="project" value="UniProtKB-EC"/>
</dbReference>
<keyword evidence="4" id="KW-0474">Menaquinone biosynthesis</keyword>
<keyword evidence="7" id="KW-1185">Reference proteome</keyword>
<evidence type="ECO:0000256" key="2">
    <source>
        <dbReference type="ARBA" id="ARBA00022842"/>
    </source>
</evidence>
<feature type="binding site" evidence="4">
    <location>
        <position position="186"/>
    </location>
    <ligand>
        <name>Mg(2+)</name>
        <dbReference type="ChEBI" id="CHEBI:18420"/>
    </ligand>
</feature>
<proteinExistence type="inferred from homology"/>
<evidence type="ECO:0000256" key="1">
    <source>
        <dbReference type="ARBA" id="ARBA00022723"/>
    </source>
</evidence>
<evidence type="ECO:0000313" key="6">
    <source>
        <dbReference type="EMBL" id="SDU23437.1"/>
    </source>
</evidence>
<dbReference type="UniPathway" id="UPA01057">
    <property type="reaction ID" value="UER00165"/>
</dbReference>
<dbReference type="OrthoDB" id="3725747at2"/>
<protein>
    <recommendedName>
        <fullName evidence="4">o-succinylbenzoate synthase</fullName>
        <shortName evidence="4">OSB synthase</shortName>
        <shortName evidence="4">OSBS</shortName>
        <ecNumber evidence="4">4.2.1.113</ecNumber>
    </recommendedName>
    <alternativeName>
        <fullName evidence="4">4-(2'-carboxyphenyl)-4-oxybutyric acid synthase</fullName>
    </alternativeName>
    <alternativeName>
        <fullName evidence="4">o-succinylbenzoic acid synthase</fullName>
    </alternativeName>
</protein>
<dbReference type="EMBL" id="LT629791">
    <property type="protein sequence ID" value="SDU23437.1"/>
    <property type="molecule type" value="Genomic_DNA"/>
</dbReference>
<keyword evidence="1 4" id="KW-0479">Metal-binding</keyword>
<dbReference type="CDD" id="cd03320">
    <property type="entry name" value="OSBS"/>
    <property type="match status" value="1"/>
</dbReference>
<dbReference type="GO" id="GO:0000287">
    <property type="term" value="F:magnesium ion binding"/>
    <property type="evidence" value="ECO:0007669"/>
    <property type="project" value="UniProtKB-UniRule"/>
</dbReference>
<reference evidence="7" key="1">
    <citation type="submission" date="2016-10" db="EMBL/GenBank/DDBJ databases">
        <authorList>
            <person name="Varghese N."/>
            <person name="Submissions S."/>
        </authorList>
    </citation>
    <scope>NUCLEOTIDE SEQUENCE [LARGE SCALE GENOMIC DNA]</scope>
    <source>
        <strain evidence="7">DSM 45079</strain>
    </source>
</reference>
<feature type="active site" description="Proton donor" evidence="4">
    <location>
        <position position="104"/>
    </location>
</feature>
<comment type="pathway">
    <text evidence="4">Quinol/quinone metabolism; menaquinone biosynthesis.</text>
</comment>
<sequence>MTADLDFAGALVYAIPLRMRFRGITVREGMLIEGPAGWGEFCPFADYDDAESVSWLLAAVEQATRPPPARVRGRIAVNCTVPAVGPERAHALVAASGCTTAKVKVADHPDALSEDLARVEAVRAALGPAGRVRVDANAVWDVATAVRSLRLLDGAAGGLEYAEQPCRTPDELAAVRRAVDVPIAADESIRRADDPLRVAVAGAADIAVVKGTPLGGARRALRVAEASGLPCVVSSALETSVGLAGQLALAAALPELPYACGLGTLSLFTGDLVGDDASLRPVDGAIDVPAAPPAPDPAKLAEFRHPDPERDRWWRDRLARVRALAVPG</sequence>
<dbReference type="InterPro" id="IPR029065">
    <property type="entry name" value="Enolase_C-like"/>
</dbReference>
<dbReference type="EC" id="4.2.1.113" evidence="4"/>
<comment type="function">
    <text evidence="4">Converts 2-succinyl-6-hydroxy-2,4-cyclohexadiene-1-carboxylate (SHCHC) to 2-succinylbenzoate (OSB).</text>
</comment>
<organism evidence="6 7">
    <name type="scientific">Jiangella alkaliphila</name>
    <dbReference type="NCBI Taxonomy" id="419479"/>
    <lineage>
        <taxon>Bacteria</taxon>
        <taxon>Bacillati</taxon>
        <taxon>Actinomycetota</taxon>
        <taxon>Actinomycetes</taxon>
        <taxon>Jiangellales</taxon>
        <taxon>Jiangellaceae</taxon>
        <taxon>Jiangella</taxon>
    </lineage>
</organism>
<dbReference type="SFLD" id="SFLDG00180">
    <property type="entry name" value="muconate_cycloisomerase"/>
    <property type="match status" value="1"/>
</dbReference>
<comment type="cofactor">
    <cofactor evidence="4">
        <name>a divalent metal cation</name>
        <dbReference type="ChEBI" id="CHEBI:60240"/>
    </cofactor>
</comment>
<dbReference type="SFLD" id="SFLDF00009">
    <property type="entry name" value="o-succinylbenzoate_synthase"/>
    <property type="match status" value="1"/>
</dbReference>
<dbReference type="SFLD" id="SFLDS00001">
    <property type="entry name" value="Enolase"/>
    <property type="match status" value="1"/>
</dbReference>
<dbReference type="Pfam" id="PF18374">
    <property type="entry name" value="Enolase_like_N"/>
    <property type="match status" value="1"/>
</dbReference>
<dbReference type="InterPro" id="IPR010196">
    <property type="entry name" value="OSB_synthase_MenC1"/>
</dbReference>
<feature type="active site" description="Proton acceptor" evidence="4">
    <location>
        <position position="210"/>
    </location>
</feature>
<dbReference type="HAMAP" id="MF_00470">
    <property type="entry name" value="MenC_1"/>
    <property type="match status" value="1"/>
</dbReference>
<comment type="similarity">
    <text evidence="4">Belongs to the mandelate racemase/muconate lactonizing enzyme family. MenC type 1 subfamily.</text>
</comment>
<evidence type="ECO:0000256" key="4">
    <source>
        <dbReference type="HAMAP-Rule" id="MF_00470"/>
    </source>
</evidence>
<dbReference type="GO" id="GO:0009234">
    <property type="term" value="P:menaquinone biosynthetic process"/>
    <property type="evidence" value="ECO:0007669"/>
    <property type="project" value="UniProtKB-UniRule"/>
</dbReference>
<name>A0A1H2GUS8_9ACTN</name>
<dbReference type="PANTHER" id="PTHR48073">
    <property type="entry name" value="O-SUCCINYLBENZOATE SYNTHASE-RELATED"/>
    <property type="match status" value="1"/>
</dbReference>
<accession>A0A1H2GUS8</accession>
<dbReference type="Pfam" id="PF13378">
    <property type="entry name" value="MR_MLE_C"/>
    <property type="match status" value="1"/>
</dbReference>